<evidence type="ECO:0000256" key="1">
    <source>
        <dbReference type="SAM" id="MobiDB-lite"/>
    </source>
</evidence>
<feature type="compositionally biased region" description="Polar residues" evidence="1">
    <location>
        <begin position="279"/>
        <end position="291"/>
    </location>
</feature>
<comment type="caution">
    <text evidence="2">The sequence shown here is derived from an EMBL/GenBank/DDBJ whole genome shotgun (WGS) entry which is preliminary data.</text>
</comment>
<reference evidence="2" key="1">
    <citation type="journal article" date="2022" name="Int. J. Mol. Sci.">
        <title>Draft Genome of Tanacetum Coccineum: Genomic Comparison of Closely Related Tanacetum-Family Plants.</title>
        <authorList>
            <person name="Yamashiro T."/>
            <person name="Shiraishi A."/>
            <person name="Nakayama K."/>
            <person name="Satake H."/>
        </authorList>
    </citation>
    <scope>NUCLEOTIDE SEQUENCE</scope>
</reference>
<evidence type="ECO:0008006" key="4">
    <source>
        <dbReference type="Google" id="ProtNLM"/>
    </source>
</evidence>
<evidence type="ECO:0000313" key="3">
    <source>
        <dbReference type="Proteomes" id="UP001151760"/>
    </source>
</evidence>
<sequence>MTNASSLLSSSVLCLNKATQVFNEHFQMQKIVTINTIASTADPPPITVMIKKSMLLLTTLLKREVLSPSVVDETVAKEKQRSLLNTTRLGSFPPLPSQENLSTGNAPRKSLNANVTGKSSGKNVNFRTLFTPGRVAYPVVANYVRNTWGKYGMVRSMFSSSTGLFSFQFSSSDGLNAMLENDPWSSYARAMIELRSDVELKDNIVADMPKIVEEGYYTHNICVEYVWKRPRCACCKVFVNVLEECPKNIDFGVTKKKTSETAKGIPSIANNGGNKNKNVKPTNEVSKSNSFDALNSVDNDVEFGTNRGYTHLASQEANSSSSTFWNAESSSPSTTTPIIEKINKMENLIIDGKAILVNNEGKPLSKVDDDSEDEVATVDNEMAGFLAKEDGYGQEIPEMLQAFCNRLDINVRGRMKK</sequence>
<protein>
    <recommendedName>
        <fullName evidence="4">DUF4283 domain-containing protein</fullName>
    </recommendedName>
</protein>
<reference evidence="2" key="2">
    <citation type="submission" date="2022-01" db="EMBL/GenBank/DDBJ databases">
        <authorList>
            <person name="Yamashiro T."/>
            <person name="Shiraishi A."/>
            <person name="Satake H."/>
            <person name="Nakayama K."/>
        </authorList>
    </citation>
    <scope>NUCLEOTIDE SEQUENCE</scope>
</reference>
<feature type="compositionally biased region" description="Polar residues" evidence="1">
    <location>
        <begin position="97"/>
        <end position="119"/>
    </location>
</feature>
<gene>
    <name evidence="2" type="ORF">Tco_1003852</name>
</gene>
<organism evidence="2 3">
    <name type="scientific">Tanacetum coccineum</name>
    <dbReference type="NCBI Taxonomy" id="301880"/>
    <lineage>
        <taxon>Eukaryota</taxon>
        <taxon>Viridiplantae</taxon>
        <taxon>Streptophyta</taxon>
        <taxon>Embryophyta</taxon>
        <taxon>Tracheophyta</taxon>
        <taxon>Spermatophyta</taxon>
        <taxon>Magnoliopsida</taxon>
        <taxon>eudicotyledons</taxon>
        <taxon>Gunneridae</taxon>
        <taxon>Pentapetalae</taxon>
        <taxon>asterids</taxon>
        <taxon>campanulids</taxon>
        <taxon>Asterales</taxon>
        <taxon>Asteraceae</taxon>
        <taxon>Asteroideae</taxon>
        <taxon>Anthemideae</taxon>
        <taxon>Anthemidinae</taxon>
        <taxon>Tanacetum</taxon>
    </lineage>
</organism>
<accession>A0ABQ5FBD2</accession>
<name>A0ABQ5FBD2_9ASTR</name>
<feature type="region of interest" description="Disordered" evidence="1">
    <location>
        <begin position="264"/>
        <end position="291"/>
    </location>
</feature>
<evidence type="ECO:0000313" key="2">
    <source>
        <dbReference type="EMBL" id="GJT60319.1"/>
    </source>
</evidence>
<keyword evidence="3" id="KW-1185">Reference proteome</keyword>
<dbReference type="EMBL" id="BQNB010017189">
    <property type="protein sequence ID" value="GJT60319.1"/>
    <property type="molecule type" value="Genomic_DNA"/>
</dbReference>
<feature type="region of interest" description="Disordered" evidence="1">
    <location>
        <begin position="87"/>
        <end position="119"/>
    </location>
</feature>
<dbReference type="Proteomes" id="UP001151760">
    <property type="component" value="Unassembled WGS sequence"/>
</dbReference>
<proteinExistence type="predicted"/>